<evidence type="ECO:0000313" key="2">
    <source>
        <dbReference type="EMBL" id="KAG8180459.1"/>
    </source>
</evidence>
<gene>
    <name evidence="2" type="ORF">JTE90_024848</name>
</gene>
<evidence type="ECO:0000313" key="3">
    <source>
        <dbReference type="Proteomes" id="UP000827092"/>
    </source>
</evidence>
<dbReference type="EMBL" id="JAFNEN010000563">
    <property type="protein sequence ID" value="KAG8180459.1"/>
    <property type="molecule type" value="Genomic_DNA"/>
</dbReference>
<dbReference type="AlphaFoldDB" id="A0AAV6U9Y4"/>
<sequence length="132" mass="15704">MGMMEVEVVRQRTVTRTTKELQTRCNTTWHKEKTKTTKEIVRDRTRRPLEKPQIQKQKKLAPAEKPQKQKTNTVRSKTFEKTKNAKEKIWKDNLYGSVEQLQNIIRQSSKERLQLERHLSRTTQQICNCGPK</sequence>
<proteinExistence type="predicted"/>
<keyword evidence="3" id="KW-1185">Reference proteome</keyword>
<feature type="region of interest" description="Disordered" evidence="1">
    <location>
        <begin position="30"/>
        <end position="83"/>
    </location>
</feature>
<evidence type="ECO:0000256" key="1">
    <source>
        <dbReference type="SAM" id="MobiDB-lite"/>
    </source>
</evidence>
<organism evidence="2 3">
    <name type="scientific">Oedothorax gibbosus</name>
    <dbReference type="NCBI Taxonomy" id="931172"/>
    <lineage>
        <taxon>Eukaryota</taxon>
        <taxon>Metazoa</taxon>
        <taxon>Ecdysozoa</taxon>
        <taxon>Arthropoda</taxon>
        <taxon>Chelicerata</taxon>
        <taxon>Arachnida</taxon>
        <taxon>Araneae</taxon>
        <taxon>Araneomorphae</taxon>
        <taxon>Entelegynae</taxon>
        <taxon>Araneoidea</taxon>
        <taxon>Linyphiidae</taxon>
        <taxon>Erigoninae</taxon>
        <taxon>Oedothorax</taxon>
    </lineage>
</organism>
<dbReference type="Proteomes" id="UP000827092">
    <property type="component" value="Unassembled WGS sequence"/>
</dbReference>
<feature type="compositionally biased region" description="Basic and acidic residues" evidence="1">
    <location>
        <begin position="30"/>
        <end position="50"/>
    </location>
</feature>
<reference evidence="2 3" key="1">
    <citation type="journal article" date="2022" name="Nat. Ecol. Evol.">
        <title>A masculinizing supergene underlies an exaggerated male reproductive morph in a spider.</title>
        <authorList>
            <person name="Hendrickx F."/>
            <person name="De Corte Z."/>
            <person name="Sonet G."/>
            <person name="Van Belleghem S.M."/>
            <person name="Kostlbacher S."/>
            <person name="Vangestel C."/>
        </authorList>
    </citation>
    <scope>NUCLEOTIDE SEQUENCE [LARGE SCALE GENOMIC DNA]</scope>
    <source>
        <strain evidence="2">W744_W776</strain>
    </source>
</reference>
<comment type="caution">
    <text evidence="2">The sequence shown here is derived from an EMBL/GenBank/DDBJ whole genome shotgun (WGS) entry which is preliminary data.</text>
</comment>
<protein>
    <submittedName>
        <fullName evidence="2">Uncharacterized protein</fullName>
    </submittedName>
</protein>
<name>A0AAV6U9Y4_9ARAC</name>
<accession>A0AAV6U9Y4</accession>